<dbReference type="PANTHER" id="PTHR33471:SF1">
    <property type="entry name" value="OS01G0382700 PROTEIN"/>
    <property type="match status" value="1"/>
</dbReference>
<dbReference type="EMBL" id="CAXAMM010038795">
    <property type="protein sequence ID" value="CAK9080989.1"/>
    <property type="molecule type" value="Genomic_DNA"/>
</dbReference>
<proteinExistence type="predicted"/>
<dbReference type="PANTHER" id="PTHR33471">
    <property type="entry name" value="ATP-DEPENDENT ZINC METALLOPROTEASE-RELATED"/>
    <property type="match status" value="1"/>
</dbReference>
<reference evidence="2 3" key="1">
    <citation type="submission" date="2024-02" db="EMBL/GenBank/DDBJ databases">
        <authorList>
            <person name="Chen Y."/>
            <person name="Shah S."/>
            <person name="Dougan E. K."/>
            <person name="Thang M."/>
            <person name="Chan C."/>
        </authorList>
    </citation>
    <scope>NUCLEOTIDE SEQUENCE [LARGE SCALE GENOMIC DNA]</scope>
</reference>
<keyword evidence="3" id="KW-1185">Reference proteome</keyword>
<dbReference type="SUPFAM" id="SSF140990">
    <property type="entry name" value="FtsH protease domain-like"/>
    <property type="match status" value="1"/>
</dbReference>
<gene>
    <name evidence="2" type="ORF">SCF082_LOCUS38592</name>
</gene>
<organism evidence="2 3">
    <name type="scientific">Durusdinium trenchii</name>
    <dbReference type="NCBI Taxonomy" id="1381693"/>
    <lineage>
        <taxon>Eukaryota</taxon>
        <taxon>Sar</taxon>
        <taxon>Alveolata</taxon>
        <taxon>Dinophyceae</taxon>
        <taxon>Suessiales</taxon>
        <taxon>Symbiodiniaceae</taxon>
        <taxon>Durusdinium</taxon>
    </lineage>
</organism>
<evidence type="ECO:0000313" key="2">
    <source>
        <dbReference type="EMBL" id="CAK9080989.1"/>
    </source>
</evidence>
<keyword evidence="1" id="KW-0812">Transmembrane</keyword>
<dbReference type="InterPro" id="IPR037219">
    <property type="entry name" value="Peptidase_M41-like"/>
</dbReference>
<keyword evidence="1" id="KW-0472">Membrane</keyword>
<keyword evidence="1" id="KW-1133">Transmembrane helix</keyword>
<dbReference type="Proteomes" id="UP001642464">
    <property type="component" value="Unassembled WGS sequence"/>
</dbReference>
<sequence length="378" mass="40823">MAIALPSAPRELPRVRLCPNSVKAASFNDGPQIPMRMLPLGMSVAAFMGASSSRQKPSWAKRSLRTVVKADAGLQKLDGLLQRALQAELDQESTRVRVEVESEVTKVVQSELRGQLKGFASAEKKVAKRLYSLEEMKQNGVDAAQFLNPRDSTLDFLKTVIVGVVALGGSVFILAAKPGPGVVLFMTLLGLSVLFVDQVINRGFGELLLLDSLGRAVSKDYPARVACHEAGHFLVAYLLGILPKAYTLSAWEAFSKYNSMSVQAGTVFLDQAIQSEMQSGQVSGKTLDNFVCVALGGIAAEYVTFGQANGGMSDLIQLEALFEALKFDQQQTNVQLRTSVMNTVAILKEKQKAHAALVDAMSRGESIGRCIEIIEQSL</sequence>
<feature type="transmembrane region" description="Helical" evidence="1">
    <location>
        <begin position="156"/>
        <end position="176"/>
    </location>
</feature>
<evidence type="ECO:0000256" key="1">
    <source>
        <dbReference type="SAM" id="Phobius"/>
    </source>
</evidence>
<accession>A0ABP0Q1C5</accession>
<name>A0ABP0Q1C5_9DINO</name>
<protein>
    <submittedName>
        <fullName evidence="2">AN1-type zinc finger protein 2A</fullName>
    </submittedName>
</protein>
<comment type="caution">
    <text evidence="2">The sequence shown here is derived from an EMBL/GenBank/DDBJ whole genome shotgun (WGS) entry which is preliminary data.</text>
</comment>
<dbReference type="Gene3D" id="1.20.58.760">
    <property type="entry name" value="Peptidase M41"/>
    <property type="match status" value="1"/>
</dbReference>
<evidence type="ECO:0000313" key="3">
    <source>
        <dbReference type="Proteomes" id="UP001642464"/>
    </source>
</evidence>
<feature type="transmembrane region" description="Helical" evidence="1">
    <location>
        <begin position="182"/>
        <end position="200"/>
    </location>
</feature>